<name>A0AAV1NQ59_SCOSC</name>
<reference evidence="1 2" key="1">
    <citation type="submission" date="2024-01" db="EMBL/GenBank/DDBJ databases">
        <authorList>
            <person name="Alioto T."/>
            <person name="Alioto T."/>
            <person name="Gomez Garrido J."/>
        </authorList>
    </citation>
    <scope>NUCLEOTIDE SEQUENCE [LARGE SCALE GENOMIC DNA]</scope>
</reference>
<evidence type="ECO:0000313" key="1">
    <source>
        <dbReference type="EMBL" id="CAK6960319.1"/>
    </source>
</evidence>
<protein>
    <submittedName>
        <fullName evidence="1">Uncharacterized protein</fullName>
    </submittedName>
</protein>
<dbReference type="EMBL" id="CAWUFR010000044">
    <property type="protein sequence ID" value="CAK6960319.1"/>
    <property type="molecule type" value="Genomic_DNA"/>
</dbReference>
<accession>A0AAV1NQ59</accession>
<organism evidence="1 2">
    <name type="scientific">Scomber scombrus</name>
    <name type="common">Atlantic mackerel</name>
    <name type="synonym">Scomber vernalis</name>
    <dbReference type="NCBI Taxonomy" id="13677"/>
    <lineage>
        <taxon>Eukaryota</taxon>
        <taxon>Metazoa</taxon>
        <taxon>Chordata</taxon>
        <taxon>Craniata</taxon>
        <taxon>Vertebrata</taxon>
        <taxon>Euteleostomi</taxon>
        <taxon>Actinopterygii</taxon>
        <taxon>Neopterygii</taxon>
        <taxon>Teleostei</taxon>
        <taxon>Neoteleostei</taxon>
        <taxon>Acanthomorphata</taxon>
        <taxon>Pelagiaria</taxon>
        <taxon>Scombriformes</taxon>
        <taxon>Scombridae</taxon>
        <taxon>Scomber</taxon>
    </lineage>
</organism>
<dbReference type="Proteomes" id="UP001314229">
    <property type="component" value="Unassembled WGS sequence"/>
</dbReference>
<evidence type="ECO:0000313" key="2">
    <source>
        <dbReference type="Proteomes" id="UP001314229"/>
    </source>
</evidence>
<proteinExistence type="predicted"/>
<sequence length="116" mass="13461">MEEQHLRCSELVSFYGIYSLVFIVETDMMTQWPATREGRAAMFGASAWLNRDLKGTKQLRAVNHGRERRTPIDQGLDPRVASEVTVVKKPYLMMDDEGYRRRGGMYWKKSELNLMG</sequence>
<keyword evidence="2" id="KW-1185">Reference proteome</keyword>
<comment type="caution">
    <text evidence="1">The sequence shown here is derived from an EMBL/GenBank/DDBJ whole genome shotgun (WGS) entry which is preliminary data.</text>
</comment>
<dbReference type="AlphaFoldDB" id="A0AAV1NQ59"/>
<gene>
    <name evidence="1" type="ORF">FSCOSCO3_A023020</name>
</gene>